<reference evidence="2 3" key="1">
    <citation type="journal article" date="2018" name="Front. Plant Sci.">
        <title>Red Clover (Trifolium pratense) and Zigzag Clover (T. medium) - A Picture of Genomic Similarities and Differences.</title>
        <authorList>
            <person name="Dluhosova J."/>
            <person name="Istvanek J."/>
            <person name="Nedelnik J."/>
            <person name="Repkova J."/>
        </authorList>
    </citation>
    <scope>NUCLEOTIDE SEQUENCE [LARGE SCALE GENOMIC DNA]</scope>
    <source>
        <strain evidence="3">cv. 10/8</strain>
        <tissue evidence="2">Leaf</tissue>
    </source>
</reference>
<accession>A0A392UIH0</accession>
<feature type="region of interest" description="Disordered" evidence="1">
    <location>
        <begin position="20"/>
        <end position="44"/>
    </location>
</feature>
<dbReference type="Proteomes" id="UP000265520">
    <property type="component" value="Unassembled WGS sequence"/>
</dbReference>
<feature type="compositionally biased region" description="Low complexity" evidence="1">
    <location>
        <begin position="35"/>
        <end position="44"/>
    </location>
</feature>
<proteinExistence type="predicted"/>
<evidence type="ECO:0000313" key="2">
    <source>
        <dbReference type="EMBL" id="MCI73413.1"/>
    </source>
</evidence>
<keyword evidence="3" id="KW-1185">Reference proteome</keyword>
<evidence type="ECO:0000313" key="3">
    <source>
        <dbReference type="Proteomes" id="UP000265520"/>
    </source>
</evidence>
<name>A0A392UIH0_9FABA</name>
<dbReference type="EMBL" id="LXQA010837889">
    <property type="protein sequence ID" value="MCI73413.1"/>
    <property type="molecule type" value="Genomic_DNA"/>
</dbReference>
<comment type="caution">
    <text evidence="2">The sequence shown here is derived from an EMBL/GenBank/DDBJ whole genome shotgun (WGS) entry which is preliminary data.</text>
</comment>
<dbReference type="AlphaFoldDB" id="A0A392UIH0"/>
<organism evidence="2 3">
    <name type="scientific">Trifolium medium</name>
    <dbReference type="NCBI Taxonomy" id="97028"/>
    <lineage>
        <taxon>Eukaryota</taxon>
        <taxon>Viridiplantae</taxon>
        <taxon>Streptophyta</taxon>
        <taxon>Embryophyta</taxon>
        <taxon>Tracheophyta</taxon>
        <taxon>Spermatophyta</taxon>
        <taxon>Magnoliopsida</taxon>
        <taxon>eudicotyledons</taxon>
        <taxon>Gunneridae</taxon>
        <taxon>Pentapetalae</taxon>
        <taxon>rosids</taxon>
        <taxon>fabids</taxon>
        <taxon>Fabales</taxon>
        <taxon>Fabaceae</taxon>
        <taxon>Papilionoideae</taxon>
        <taxon>50 kb inversion clade</taxon>
        <taxon>NPAAA clade</taxon>
        <taxon>Hologalegina</taxon>
        <taxon>IRL clade</taxon>
        <taxon>Trifolieae</taxon>
        <taxon>Trifolium</taxon>
    </lineage>
</organism>
<protein>
    <submittedName>
        <fullName evidence="2">Uncharacterized protein</fullName>
    </submittedName>
</protein>
<evidence type="ECO:0000256" key="1">
    <source>
        <dbReference type="SAM" id="MobiDB-lite"/>
    </source>
</evidence>
<feature type="non-terminal residue" evidence="2">
    <location>
        <position position="44"/>
    </location>
</feature>
<sequence length="44" mass="5002">MKRSLRNRRTKVLELDSITVSESEEGRMSIPPFPNSSNSFSFGL</sequence>